<reference evidence="1" key="1">
    <citation type="submission" date="2018-11" db="EMBL/GenBank/DDBJ databases">
        <authorList>
            <consortium name="Pathogen Informatics"/>
        </authorList>
    </citation>
    <scope>NUCLEOTIDE SEQUENCE</scope>
</reference>
<dbReference type="EMBL" id="CAAALY010256408">
    <property type="protein sequence ID" value="VEL37934.1"/>
    <property type="molecule type" value="Genomic_DNA"/>
</dbReference>
<evidence type="ECO:0000313" key="1">
    <source>
        <dbReference type="EMBL" id="VEL37934.1"/>
    </source>
</evidence>
<gene>
    <name evidence="1" type="ORF">PXEA_LOCUS31374</name>
</gene>
<name>A0A448XJ78_9PLAT</name>
<evidence type="ECO:0000313" key="2">
    <source>
        <dbReference type="Proteomes" id="UP000784294"/>
    </source>
</evidence>
<sequence length="69" mass="7623">MNISTNLWADHDLTAQLSEMPYQRDVSAEAILFVWISPLENFVCNYFSGFSCGVDSIGGASPGFDLCRN</sequence>
<accession>A0A448XJ78</accession>
<dbReference type="AlphaFoldDB" id="A0A448XJ78"/>
<proteinExistence type="predicted"/>
<protein>
    <submittedName>
        <fullName evidence="1">Uncharacterized protein</fullName>
    </submittedName>
</protein>
<dbReference type="Proteomes" id="UP000784294">
    <property type="component" value="Unassembled WGS sequence"/>
</dbReference>
<comment type="caution">
    <text evidence="1">The sequence shown here is derived from an EMBL/GenBank/DDBJ whole genome shotgun (WGS) entry which is preliminary data.</text>
</comment>
<organism evidence="1 2">
    <name type="scientific">Protopolystoma xenopodis</name>
    <dbReference type="NCBI Taxonomy" id="117903"/>
    <lineage>
        <taxon>Eukaryota</taxon>
        <taxon>Metazoa</taxon>
        <taxon>Spiralia</taxon>
        <taxon>Lophotrochozoa</taxon>
        <taxon>Platyhelminthes</taxon>
        <taxon>Monogenea</taxon>
        <taxon>Polyopisthocotylea</taxon>
        <taxon>Polystomatidea</taxon>
        <taxon>Polystomatidae</taxon>
        <taxon>Protopolystoma</taxon>
    </lineage>
</organism>
<keyword evidence="2" id="KW-1185">Reference proteome</keyword>